<accession>K0X4B0</accession>
<dbReference type="AlphaFoldDB" id="K0X4B0"/>
<proteinExistence type="predicted"/>
<dbReference type="HOGENOM" id="CLU_497536_0_0_10"/>
<protein>
    <recommendedName>
        <fullName evidence="4">Glycosyltransferase RgtA/B/C/D-like domain-containing protein</fullName>
    </recommendedName>
</protein>
<feature type="transmembrane region" description="Helical" evidence="1">
    <location>
        <begin position="281"/>
        <end position="301"/>
    </location>
</feature>
<dbReference type="Proteomes" id="UP000006044">
    <property type="component" value="Unassembled WGS sequence"/>
</dbReference>
<feature type="transmembrane region" description="Helical" evidence="1">
    <location>
        <begin position="307"/>
        <end position="323"/>
    </location>
</feature>
<evidence type="ECO:0000313" key="2">
    <source>
        <dbReference type="EMBL" id="EJZ66178.1"/>
    </source>
</evidence>
<comment type="caution">
    <text evidence="2">The sequence shown here is derived from an EMBL/GenBank/DDBJ whole genome shotgun (WGS) entry which is preliminary data.</text>
</comment>
<evidence type="ECO:0000313" key="3">
    <source>
        <dbReference type="Proteomes" id="UP000006044"/>
    </source>
</evidence>
<feature type="transmembrane region" description="Helical" evidence="1">
    <location>
        <begin position="51"/>
        <end position="69"/>
    </location>
</feature>
<evidence type="ECO:0008006" key="4">
    <source>
        <dbReference type="Google" id="ProtNLM"/>
    </source>
</evidence>
<feature type="transmembrane region" description="Helical" evidence="1">
    <location>
        <begin position="335"/>
        <end position="354"/>
    </location>
</feature>
<dbReference type="EMBL" id="ADLE01000001">
    <property type="protein sequence ID" value="EJZ66178.1"/>
    <property type="molecule type" value="Genomic_DNA"/>
</dbReference>
<reference evidence="2 3" key="1">
    <citation type="submission" date="2012-08" db="EMBL/GenBank/DDBJ databases">
        <title>The Genome Sequence of Barnesiella intestinihominis YIT 11860.</title>
        <authorList>
            <consortium name="The Broad Institute Genome Sequencing Platform"/>
            <person name="Earl A."/>
            <person name="Ward D."/>
            <person name="Feldgarden M."/>
            <person name="Gevers D."/>
            <person name="Morotomi M."/>
            <person name="Walker B."/>
            <person name="Young S.K."/>
            <person name="Zeng Q."/>
            <person name="Gargeya S."/>
            <person name="Fitzgerald M."/>
            <person name="Haas B."/>
            <person name="Abouelleil A."/>
            <person name="Alvarado L."/>
            <person name="Arachchi H.M."/>
            <person name="Berlin A.M."/>
            <person name="Chapman S.B."/>
            <person name="Goldberg J."/>
            <person name="Griggs A."/>
            <person name="Gujja S."/>
            <person name="Hansen M."/>
            <person name="Howarth C."/>
            <person name="Imamovic A."/>
            <person name="Larimer J."/>
            <person name="McCowen C."/>
            <person name="Montmayeur A."/>
            <person name="Murphy C."/>
            <person name="Neiman D."/>
            <person name="Pearson M."/>
            <person name="Priest M."/>
            <person name="Roberts A."/>
            <person name="Saif S."/>
            <person name="Shea T."/>
            <person name="Sisk P."/>
            <person name="Sykes S."/>
            <person name="Wortman J."/>
            <person name="Nusbaum C."/>
            <person name="Birren B."/>
        </authorList>
    </citation>
    <scope>NUCLEOTIDE SEQUENCE [LARGE SCALE GENOMIC DNA]</scope>
    <source>
        <strain evidence="2 3">YIT 11860</strain>
    </source>
</reference>
<feature type="transmembrane region" description="Helical" evidence="1">
    <location>
        <begin position="23"/>
        <end position="44"/>
    </location>
</feature>
<dbReference type="eggNOG" id="ENOG502Z9C1">
    <property type="taxonomic scope" value="Bacteria"/>
</dbReference>
<feature type="transmembrane region" description="Helical" evidence="1">
    <location>
        <begin position="127"/>
        <end position="156"/>
    </location>
</feature>
<evidence type="ECO:0000256" key="1">
    <source>
        <dbReference type="SAM" id="Phobius"/>
    </source>
</evidence>
<organism evidence="2 3">
    <name type="scientific">Barnesiella intestinihominis YIT 11860</name>
    <dbReference type="NCBI Taxonomy" id="742726"/>
    <lineage>
        <taxon>Bacteria</taxon>
        <taxon>Pseudomonadati</taxon>
        <taxon>Bacteroidota</taxon>
        <taxon>Bacteroidia</taxon>
        <taxon>Bacteroidales</taxon>
        <taxon>Barnesiellaceae</taxon>
        <taxon>Barnesiella</taxon>
    </lineage>
</organism>
<keyword evidence="1" id="KW-1133">Transmembrane helix</keyword>
<feature type="transmembrane region" description="Helical" evidence="1">
    <location>
        <begin position="248"/>
        <end position="274"/>
    </location>
</feature>
<feature type="transmembrane region" description="Helical" evidence="1">
    <location>
        <begin position="210"/>
        <end position="228"/>
    </location>
</feature>
<feature type="transmembrane region" description="Helical" evidence="1">
    <location>
        <begin position="168"/>
        <end position="198"/>
    </location>
</feature>
<gene>
    <name evidence="2" type="ORF">HMPREF9448_00353</name>
</gene>
<feature type="transmembrane region" description="Helical" evidence="1">
    <location>
        <begin position="89"/>
        <end position="115"/>
    </location>
</feature>
<keyword evidence="1" id="KW-0812">Transmembrane</keyword>
<sequence length="547" mass="63694">MSVYSNWKYFFDSFWKFVSRNSYPIVLVLFFIWICIGIFPLTCYESDSMHVIAGCNIMYNQGLTFPPVYSYLYEMQPLVTYTVVGFKYVFPFLTCEQIYCLLSAICGALFIVESVNFVYRITSFRKIFILLSLFLIPESFAISMYPNSAIFAAVFFVCALNRLLDGKFYVAMVLMVIAPLYRIDILIVYPVVFFIFLFQRKSVKESITRSVFLAVLILLFVTIGYWGLRANPLTALTGYNGMNETHSFASQVKFAVFTFYTILNFVFVPMGLVVLFREKKFGIMGIALIPIILIHFMFRYTGCAPKHYLYLIPFVSLISVYAMRWIYERVKGKPVLKYGIVSIVVLFLCLGIRIDFPDSPWRNVPDSDAKLGPYVQFCRENYTKYHVTIGVGAGQLIPTLDEYMLLSGNLFYPFYIHEYKTVKEGKRIAVKKWFDEKKDYNLLACSWEDIFYFPNLLLEEGYEFRELPCENFTYELLKGDRRVTLYTREIPKGDIQGMVQAIDEVNEYSKGEDLYIVSALENQDYLLNKLSVSGKVRKQMDRLYKVN</sequence>
<keyword evidence="1" id="KW-0472">Membrane</keyword>
<keyword evidence="3" id="KW-1185">Reference proteome</keyword>
<name>K0X4B0_9BACT</name>